<sequence>MSVFRALYPSNSQFHLSSCLLQHANPTTTQSNPDQRGPQEDHTWGGREGGAHPRSNLKAATCPSKKARIAGIPNDEKAPTQAFFFCLAQNGACLLLQCVLYAVGRSLRISYIAAKYFREMVATNKKKPKLLDIATGID</sequence>
<feature type="non-terminal residue" evidence="2">
    <location>
        <position position="138"/>
    </location>
</feature>
<protein>
    <submittedName>
        <fullName evidence="2">Uncharacterized protein</fullName>
    </submittedName>
</protein>
<name>A0AA40BLE2_9PEZI</name>
<evidence type="ECO:0000313" key="3">
    <source>
        <dbReference type="Proteomes" id="UP001172159"/>
    </source>
</evidence>
<evidence type="ECO:0000256" key="1">
    <source>
        <dbReference type="SAM" id="MobiDB-lite"/>
    </source>
</evidence>
<comment type="caution">
    <text evidence="2">The sequence shown here is derived from an EMBL/GenBank/DDBJ whole genome shotgun (WGS) entry which is preliminary data.</text>
</comment>
<feature type="region of interest" description="Disordered" evidence="1">
    <location>
        <begin position="25"/>
        <end position="57"/>
    </location>
</feature>
<dbReference type="Proteomes" id="UP001172159">
    <property type="component" value="Unassembled WGS sequence"/>
</dbReference>
<organism evidence="2 3">
    <name type="scientific">Apiosordaria backusii</name>
    <dbReference type="NCBI Taxonomy" id="314023"/>
    <lineage>
        <taxon>Eukaryota</taxon>
        <taxon>Fungi</taxon>
        <taxon>Dikarya</taxon>
        <taxon>Ascomycota</taxon>
        <taxon>Pezizomycotina</taxon>
        <taxon>Sordariomycetes</taxon>
        <taxon>Sordariomycetidae</taxon>
        <taxon>Sordariales</taxon>
        <taxon>Lasiosphaeriaceae</taxon>
        <taxon>Apiosordaria</taxon>
    </lineage>
</organism>
<feature type="compositionally biased region" description="Basic and acidic residues" evidence="1">
    <location>
        <begin position="37"/>
        <end position="51"/>
    </location>
</feature>
<gene>
    <name evidence="2" type="ORF">B0T21DRAFT_366828</name>
</gene>
<accession>A0AA40BLE2</accession>
<dbReference type="EMBL" id="JAUKTV010000006">
    <property type="protein sequence ID" value="KAK0736389.1"/>
    <property type="molecule type" value="Genomic_DNA"/>
</dbReference>
<evidence type="ECO:0000313" key="2">
    <source>
        <dbReference type="EMBL" id="KAK0736389.1"/>
    </source>
</evidence>
<proteinExistence type="predicted"/>
<keyword evidence="3" id="KW-1185">Reference proteome</keyword>
<dbReference type="AlphaFoldDB" id="A0AA40BLE2"/>
<feature type="compositionally biased region" description="Polar residues" evidence="1">
    <location>
        <begin position="25"/>
        <end position="34"/>
    </location>
</feature>
<reference evidence="2" key="1">
    <citation type="submission" date="2023-06" db="EMBL/GenBank/DDBJ databases">
        <title>Genome-scale phylogeny and comparative genomics of the fungal order Sordariales.</title>
        <authorList>
            <consortium name="Lawrence Berkeley National Laboratory"/>
            <person name="Hensen N."/>
            <person name="Bonometti L."/>
            <person name="Westerberg I."/>
            <person name="Brannstrom I.O."/>
            <person name="Guillou S."/>
            <person name="Cros-Aarteil S."/>
            <person name="Calhoun S."/>
            <person name="Haridas S."/>
            <person name="Kuo A."/>
            <person name="Mondo S."/>
            <person name="Pangilinan J."/>
            <person name="Riley R."/>
            <person name="Labutti K."/>
            <person name="Andreopoulos B."/>
            <person name="Lipzen A."/>
            <person name="Chen C."/>
            <person name="Yanf M."/>
            <person name="Daum C."/>
            <person name="Ng V."/>
            <person name="Clum A."/>
            <person name="Steindorff A."/>
            <person name="Ohm R."/>
            <person name="Martin F."/>
            <person name="Silar P."/>
            <person name="Natvig D."/>
            <person name="Lalanne C."/>
            <person name="Gautier V."/>
            <person name="Ament-Velasquez S.L."/>
            <person name="Kruys A."/>
            <person name="Hutchinson M.I."/>
            <person name="Powell A.J."/>
            <person name="Barry K."/>
            <person name="Miller A.N."/>
            <person name="Grigoriev I.V."/>
            <person name="Debuchy R."/>
            <person name="Gladieux P."/>
            <person name="Thoren M.H."/>
            <person name="Johannesson H."/>
        </authorList>
    </citation>
    <scope>NUCLEOTIDE SEQUENCE</scope>
    <source>
        <strain evidence="2">CBS 540.89</strain>
    </source>
</reference>